<dbReference type="Pfam" id="PF04752">
    <property type="entry name" value="ChaC"/>
    <property type="match status" value="1"/>
</dbReference>
<comment type="caution">
    <text evidence="3">The sequence shown here is derived from an EMBL/GenBank/DDBJ whole genome shotgun (WGS) entry which is preliminary data.</text>
</comment>
<dbReference type="EC" id="4.3.2.7" evidence="1"/>
<keyword evidence="2" id="KW-0456">Lyase</keyword>
<dbReference type="SUPFAM" id="SSF110857">
    <property type="entry name" value="Gamma-glutamyl cyclotransferase-like"/>
    <property type="match status" value="1"/>
</dbReference>
<dbReference type="CDD" id="cd06661">
    <property type="entry name" value="GGCT_like"/>
    <property type="match status" value="1"/>
</dbReference>
<sequence>MFIANTVIRAMSETLMPSSSSACPDDAAQPIWLFGYGSLIYKTGFVFKTRRPASIKGWTRRFWQGSHDHRGTLEAPGRVATLVPQDGAICHGMAYLITPDVLDGLDIREKNGYLRVVTDLYFDDGERSEALVYMATEGNEAWLGEASALEIARQISTACGPSGPNRDYLLMLAASLRDMGHDDAHVHAIEQALLALETRAGTP</sequence>
<dbReference type="EMBL" id="BMZM01000003">
    <property type="protein sequence ID" value="GHC30278.1"/>
    <property type="molecule type" value="Genomic_DNA"/>
</dbReference>
<reference evidence="4" key="1">
    <citation type="journal article" date="2019" name="Int. J. Syst. Evol. Microbiol.">
        <title>The Global Catalogue of Microorganisms (GCM) 10K type strain sequencing project: providing services to taxonomists for standard genome sequencing and annotation.</title>
        <authorList>
            <consortium name="The Broad Institute Genomics Platform"/>
            <consortium name="The Broad Institute Genome Sequencing Center for Infectious Disease"/>
            <person name="Wu L."/>
            <person name="Ma J."/>
        </authorList>
    </citation>
    <scope>NUCLEOTIDE SEQUENCE [LARGE SCALE GENOMIC DNA]</scope>
    <source>
        <strain evidence="4">KCTC 42082</strain>
    </source>
</reference>
<evidence type="ECO:0000256" key="2">
    <source>
        <dbReference type="ARBA" id="ARBA00023239"/>
    </source>
</evidence>
<accession>A0ABQ3FNI4</accession>
<name>A0ABQ3FNI4_9GAMM</name>
<evidence type="ECO:0000313" key="4">
    <source>
        <dbReference type="Proteomes" id="UP000604243"/>
    </source>
</evidence>
<dbReference type="InterPro" id="IPR013024">
    <property type="entry name" value="GGCT-like"/>
</dbReference>
<dbReference type="Proteomes" id="UP000604243">
    <property type="component" value="Unassembled WGS sequence"/>
</dbReference>
<dbReference type="PANTHER" id="PTHR12192:SF2">
    <property type="entry name" value="GLUTATHIONE-SPECIFIC GAMMA-GLUTAMYLCYCLOTRANSFERASE 2"/>
    <property type="match status" value="1"/>
</dbReference>
<organism evidence="3 4">
    <name type="scientific">Kushneria pakistanensis</name>
    <dbReference type="NCBI Taxonomy" id="1508770"/>
    <lineage>
        <taxon>Bacteria</taxon>
        <taxon>Pseudomonadati</taxon>
        <taxon>Pseudomonadota</taxon>
        <taxon>Gammaproteobacteria</taxon>
        <taxon>Oceanospirillales</taxon>
        <taxon>Halomonadaceae</taxon>
        <taxon>Kushneria</taxon>
    </lineage>
</organism>
<dbReference type="InterPro" id="IPR036568">
    <property type="entry name" value="GGCT-like_sf"/>
</dbReference>
<evidence type="ECO:0000256" key="1">
    <source>
        <dbReference type="ARBA" id="ARBA00012344"/>
    </source>
</evidence>
<dbReference type="PANTHER" id="PTHR12192">
    <property type="entry name" value="CATION TRANSPORT PROTEIN CHAC-RELATED"/>
    <property type="match status" value="1"/>
</dbReference>
<dbReference type="Gene3D" id="3.10.490.10">
    <property type="entry name" value="Gamma-glutamyl cyclotransferase-like"/>
    <property type="match status" value="1"/>
</dbReference>
<keyword evidence="4" id="KW-1185">Reference proteome</keyword>
<gene>
    <name evidence="3" type="ORF">GCM10010082_25420</name>
</gene>
<evidence type="ECO:0000313" key="3">
    <source>
        <dbReference type="EMBL" id="GHC30278.1"/>
    </source>
</evidence>
<dbReference type="InterPro" id="IPR006840">
    <property type="entry name" value="ChaC"/>
</dbReference>
<protein>
    <recommendedName>
        <fullName evidence="1">glutathione-specific gamma-glutamylcyclotransferase</fullName>
        <ecNumber evidence="1">4.3.2.7</ecNumber>
    </recommendedName>
</protein>
<proteinExistence type="predicted"/>